<dbReference type="InterPro" id="IPR005467">
    <property type="entry name" value="His_kinase_dom"/>
</dbReference>
<dbReference type="PANTHER" id="PTHR42878">
    <property type="entry name" value="TWO-COMPONENT HISTIDINE KINASE"/>
    <property type="match status" value="1"/>
</dbReference>
<comment type="caution">
    <text evidence="10">The sequence shown here is derived from an EMBL/GenBank/DDBJ whole genome shotgun (WGS) entry which is preliminary data.</text>
</comment>
<dbReference type="GO" id="GO:0007234">
    <property type="term" value="P:osmosensory signaling via phosphorelay pathway"/>
    <property type="evidence" value="ECO:0007669"/>
    <property type="project" value="TreeGrafter"/>
</dbReference>
<dbReference type="InterPro" id="IPR003661">
    <property type="entry name" value="HisK_dim/P_dom"/>
</dbReference>
<dbReference type="PROSITE" id="PS50109">
    <property type="entry name" value="HIS_KIN"/>
    <property type="match status" value="1"/>
</dbReference>
<dbReference type="Pfam" id="PF02518">
    <property type="entry name" value="HATPase_c"/>
    <property type="match status" value="1"/>
</dbReference>
<dbReference type="Pfam" id="PF00512">
    <property type="entry name" value="HisKA"/>
    <property type="match status" value="1"/>
</dbReference>
<dbReference type="GO" id="GO:0005886">
    <property type="term" value="C:plasma membrane"/>
    <property type="evidence" value="ECO:0007669"/>
    <property type="project" value="UniProtKB-SubCell"/>
</dbReference>
<dbReference type="CDD" id="cd00082">
    <property type="entry name" value="HisKA"/>
    <property type="match status" value="1"/>
</dbReference>
<evidence type="ECO:0000259" key="9">
    <source>
        <dbReference type="PROSITE" id="PS50109"/>
    </source>
</evidence>
<dbReference type="InterPro" id="IPR003594">
    <property type="entry name" value="HATPase_dom"/>
</dbReference>
<dbReference type="PANTHER" id="PTHR42878:SF15">
    <property type="entry name" value="BACTERIOPHYTOCHROME"/>
    <property type="match status" value="1"/>
</dbReference>
<comment type="catalytic activity">
    <reaction evidence="1">
        <text>ATP + protein L-histidine = ADP + protein N-phospho-L-histidine.</text>
        <dbReference type="EC" id="2.7.13.3"/>
    </reaction>
</comment>
<dbReference type="SUPFAM" id="SSF47384">
    <property type="entry name" value="Homodimeric domain of signal transducing histidine kinase"/>
    <property type="match status" value="1"/>
</dbReference>
<keyword evidence="7" id="KW-0902">Two-component regulatory system</keyword>
<dbReference type="Gene3D" id="1.10.287.130">
    <property type="match status" value="1"/>
</dbReference>
<dbReference type="InterPro" id="IPR004358">
    <property type="entry name" value="Sig_transdc_His_kin-like_C"/>
</dbReference>
<evidence type="ECO:0000256" key="2">
    <source>
        <dbReference type="ARBA" id="ARBA00004236"/>
    </source>
</evidence>
<dbReference type="InterPro" id="IPR050351">
    <property type="entry name" value="BphY/WalK/GraS-like"/>
</dbReference>
<comment type="subcellular location">
    <subcellularLocation>
        <location evidence="2">Cell membrane</location>
    </subcellularLocation>
</comment>
<dbReference type="EC" id="2.7.13.3" evidence="3"/>
<sequence>MGQVMPSASRRDQFEVDADLVGDALLLVSDEGQVRRGNRRAVELLGPVEGVPLSRLVDEDAETVRRELARLAASGRPSPVRLTPRCHEGHGLELRGQRHAGPGDGLLLRLRDGSTPGALVIERTAREIRRRRRVEERLHHLLSTTMSELEESNQRLRDSASSLAHDLRNPLASIRALAESVAQTERLGPEPADYLARIVASAEACDRLIRDTLTDAERRTSARAEDIDLRQELTWLRSVVGDPALELHDSTPMPVVRGARNAVRQVLLNLVVNAVKHRGAQPRVRVWITATPVADGWQVSVSDDGPGIPEPLRAAAFRPGERLGASVTGSGRGLGQVREAVERAGGRTWASESPYGGLSVHVVLPAATGA</sequence>
<evidence type="ECO:0000313" key="10">
    <source>
        <dbReference type="EMBL" id="MBD8869056.1"/>
    </source>
</evidence>
<dbReference type="SUPFAM" id="SSF55874">
    <property type="entry name" value="ATPase domain of HSP90 chaperone/DNA topoisomerase II/histidine kinase"/>
    <property type="match status" value="1"/>
</dbReference>
<protein>
    <recommendedName>
        <fullName evidence="8">Sensor-like histidine kinase SenX3</fullName>
        <ecNumber evidence="3">2.7.13.3</ecNumber>
    </recommendedName>
</protein>
<reference evidence="10" key="1">
    <citation type="submission" date="2020-09" db="EMBL/GenBank/DDBJ databases">
        <title>Nocardioides sp. strain MJB4 16S ribosomal RNA gene Genome sequencing and assembly.</title>
        <authorList>
            <person name="Kim I."/>
        </authorList>
    </citation>
    <scope>NUCLEOTIDE SEQUENCE</scope>
    <source>
        <strain evidence="10">MJB4</strain>
    </source>
</reference>
<evidence type="ECO:0000256" key="5">
    <source>
        <dbReference type="ARBA" id="ARBA00022679"/>
    </source>
</evidence>
<keyword evidence="4" id="KW-0597">Phosphoprotein</keyword>
<evidence type="ECO:0000256" key="7">
    <source>
        <dbReference type="ARBA" id="ARBA00023012"/>
    </source>
</evidence>
<dbReference type="Proteomes" id="UP000616839">
    <property type="component" value="Unassembled WGS sequence"/>
</dbReference>
<evidence type="ECO:0000256" key="1">
    <source>
        <dbReference type="ARBA" id="ARBA00000085"/>
    </source>
</evidence>
<feature type="domain" description="Histidine kinase" evidence="9">
    <location>
        <begin position="162"/>
        <end position="368"/>
    </location>
</feature>
<dbReference type="AlphaFoldDB" id="A0A927Q1U2"/>
<evidence type="ECO:0000256" key="8">
    <source>
        <dbReference type="ARBA" id="ARBA00039401"/>
    </source>
</evidence>
<dbReference type="Gene3D" id="3.30.565.10">
    <property type="entry name" value="Histidine kinase-like ATPase, C-terminal domain"/>
    <property type="match status" value="1"/>
</dbReference>
<dbReference type="InterPro" id="IPR036890">
    <property type="entry name" value="HATPase_C_sf"/>
</dbReference>
<dbReference type="GO" id="GO:0000156">
    <property type="term" value="F:phosphorelay response regulator activity"/>
    <property type="evidence" value="ECO:0007669"/>
    <property type="project" value="TreeGrafter"/>
</dbReference>
<dbReference type="InterPro" id="IPR036097">
    <property type="entry name" value="HisK_dim/P_sf"/>
</dbReference>
<name>A0A927Q1U2_9ACTN</name>
<dbReference type="PRINTS" id="PR00344">
    <property type="entry name" value="BCTRLSENSOR"/>
</dbReference>
<keyword evidence="5" id="KW-0808">Transferase</keyword>
<evidence type="ECO:0000256" key="3">
    <source>
        <dbReference type="ARBA" id="ARBA00012438"/>
    </source>
</evidence>
<gene>
    <name evidence="10" type="ORF">IE331_05420</name>
</gene>
<keyword evidence="11" id="KW-1185">Reference proteome</keyword>
<dbReference type="RefSeq" id="WP_192141193.1">
    <property type="nucleotide sequence ID" value="NZ_JACYXZ010000001.1"/>
</dbReference>
<dbReference type="GO" id="GO:0000155">
    <property type="term" value="F:phosphorelay sensor kinase activity"/>
    <property type="evidence" value="ECO:0007669"/>
    <property type="project" value="InterPro"/>
</dbReference>
<evidence type="ECO:0000256" key="6">
    <source>
        <dbReference type="ARBA" id="ARBA00022777"/>
    </source>
</evidence>
<organism evidence="10 11">
    <name type="scientific">Nocardioides donggukensis</name>
    <dbReference type="NCBI Taxonomy" id="2774019"/>
    <lineage>
        <taxon>Bacteria</taxon>
        <taxon>Bacillati</taxon>
        <taxon>Actinomycetota</taxon>
        <taxon>Actinomycetes</taxon>
        <taxon>Propionibacteriales</taxon>
        <taxon>Nocardioidaceae</taxon>
        <taxon>Nocardioides</taxon>
    </lineage>
</organism>
<dbReference type="CDD" id="cd00075">
    <property type="entry name" value="HATPase"/>
    <property type="match status" value="1"/>
</dbReference>
<proteinExistence type="predicted"/>
<dbReference type="GO" id="GO:0030295">
    <property type="term" value="F:protein kinase activator activity"/>
    <property type="evidence" value="ECO:0007669"/>
    <property type="project" value="TreeGrafter"/>
</dbReference>
<keyword evidence="6 10" id="KW-0418">Kinase</keyword>
<accession>A0A927Q1U2</accession>
<evidence type="ECO:0000313" key="11">
    <source>
        <dbReference type="Proteomes" id="UP000616839"/>
    </source>
</evidence>
<dbReference type="SMART" id="SM00387">
    <property type="entry name" value="HATPase_c"/>
    <property type="match status" value="1"/>
</dbReference>
<dbReference type="EMBL" id="JACYXZ010000001">
    <property type="protein sequence ID" value="MBD8869056.1"/>
    <property type="molecule type" value="Genomic_DNA"/>
</dbReference>
<dbReference type="SMART" id="SM00388">
    <property type="entry name" value="HisKA"/>
    <property type="match status" value="1"/>
</dbReference>
<evidence type="ECO:0000256" key="4">
    <source>
        <dbReference type="ARBA" id="ARBA00022553"/>
    </source>
</evidence>